<feature type="transmembrane region" description="Helical" evidence="1">
    <location>
        <begin position="142"/>
        <end position="162"/>
    </location>
</feature>
<feature type="transmembrane region" description="Helical" evidence="1">
    <location>
        <begin position="74"/>
        <end position="92"/>
    </location>
</feature>
<gene>
    <name evidence="2" type="ORF">K8U88_05660</name>
</gene>
<reference evidence="2" key="1">
    <citation type="journal article" date="2021" name="PeerJ">
        <title>Extensive microbial diversity within the chicken gut microbiome revealed by metagenomics and culture.</title>
        <authorList>
            <person name="Gilroy R."/>
            <person name="Ravi A."/>
            <person name="Getino M."/>
            <person name="Pursley I."/>
            <person name="Horton D.L."/>
            <person name="Alikhan N.F."/>
            <person name="Baker D."/>
            <person name="Gharbi K."/>
            <person name="Hall N."/>
            <person name="Watson M."/>
            <person name="Adriaenssens E.M."/>
            <person name="Foster-Nyarko E."/>
            <person name="Jarju S."/>
            <person name="Secka A."/>
            <person name="Antonio M."/>
            <person name="Oren A."/>
            <person name="Chaudhuri R.R."/>
            <person name="La Ragione R."/>
            <person name="Hildebrand F."/>
            <person name="Pallen M.J."/>
        </authorList>
    </citation>
    <scope>NUCLEOTIDE SEQUENCE</scope>
    <source>
        <strain evidence="2">CHK173-2145</strain>
    </source>
</reference>
<protein>
    <submittedName>
        <fullName evidence="2">DUF1295 domain-containing protein</fullName>
    </submittedName>
</protein>
<organism evidence="2 3">
    <name type="scientific">Levilactobacillus hammesii</name>
    <dbReference type="NCBI Taxonomy" id="267633"/>
    <lineage>
        <taxon>Bacteria</taxon>
        <taxon>Bacillati</taxon>
        <taxon>Bacillota</taxon>
        <taxon>Bacilli</taxon>
        <taxon>Lactobacillales</taxon>
        <taxon>Lactobacillaceae</taxon>
        <taxon>Levilactobacillus</taxon>
    </lineage>
</organism>
<dbReference type="GO" id="GO:0016020">
    <property type="term" value="C:membrane"/>
    <property type="evidence" value="ECO:0007669"/>
    <property type="project" value="TreeGrafter"/>
</dbReference>
<keyword evidence="1" id="KW-0472">Membrane</keyword>
<dbReference type="PROSITE" id="PS50244">
    <property type="entry name" value="S5A_REDUCTASE"/>
    <property type="match status" value="1"/>
</dbReference>
<dbReference type="PANTHER" id="PTHR32251:SF15">
    <property type="entry name" value="3-OXO-5-ALPHA-STEROID 4-DEHYDROGENASE (DUF1295)"/>
    <property type="match status" value="1"/>
</dbReference>
<dbReference type="Pfam" id="PF06966">
    <property type="entry name" value="DUF1295"/>
    <property type="match status" value="1"/>
</dbReference>
<dbReference type="EMBL" id="DYXN01000084">
    <property type="protein sequence ID" value="HJE87057.1"/>
    <property type="molecule type" value="Genomic_DNA"/>
</dbReference>
<reference evidence="2" key="2">
    <citation type="submission" date="2021-09" db="EMBL/GenBank/DDBJ databases">
        <authorList>
            <person name="Gilroy R."/>
        </authorList>
    </citation>
    <scope>NUCLEOTIDE SEQUENCE</scope>
    <source>
        <strain evidence="2">CHK173-2145</strain>
    </source>
</reference>
<dbReference type="PANTHER" id="PTHR32251">
    <property type="entry name" value="3-OXO-5-ALPHA-STEROID 4-DEHYDROGENASE"/>
    <property type="match status" value="1"/>
</dbReference>
<feature type="transmembrane region" description="Helical" evidence="1">
    <location>
        <begin position="12"/>
        <end position="31"/>
    </location>
</feature>
<accession>A0A921JXP4</accession>
<name>A0A921JXP4_9LACO</name>
<feature type="transmembrane region" description="Helical" evidence="1">
    <location>
        <begin position="168"/>
        <end position="185"/>
    </location>
</feature>
<dbReference type="InterPro" id="IPR010721">
    <property type="entry name" value="UstE-like"/>
</dbReference>
<sequence>MYGRKQSATGAKLTILVAQCLYLCLSGYWLANGDQPRLLTWTLAGFLTIIFARLNAMMFWWLPRGIGWSEAIGNSLAFALYYLGFPLLLIYGGHFIPVTYALGLLCFIGGSVINTTAELLRKPFKADPNNAGKLYRGGLFKYAIHINYFGDVLWVLGCALLVGNPYALLIPLMLLALFVFSYIPTADKYLADKYGAAFIAYQRDTKELIPFIW</sequence>
<proteinExistence type="predicted"/>
<evidence type="ECO:0000313" key="3">
    <source>
        <dbReference type="Proteomes" id="UP000721920"/>
    </source>
</evidence>
<evidence type="ECO:0000256" key="1">
    <source>
        <dbReference type="SAM" id="Phobius"/>
    </source>
</evidence>
<evidence type="ECO:0000313" key="2">
    <source>
        <dbReference type="EMBL" id="HJE87057.1"/>
    </source>
</evidence>
<feature type="transmembrane region" description="Helical" evidence="1">
    <location>
        <begin position="43"/>
        <end position="62"/>
    </location>
</feature>
<dbReference type="Gene3D" id="1.20.120.1630">
    <property type="match status" value="1"/>
</dbReference>
<feature type="transmembrane region" description="Helical" evidence="1">
    <location>
        <begin position="98"/>
        <end position="121"/>
    </location>
</feature>
<keyword evidence="1" id="KW-0812">Transmembrane</keyword>
<comment type="caution">
    <text evidence="2">The sequence shown here is derived from an EMBL/GenBank/DDBJ whole genome shotgun (WGS) entry which is preliminary data.</text>
</comment>
<keyword evidence="1" id="KW-1133">Transmembrane helix</keyword>
<dbReference type="AlphaFoldDB" id="A0A921JXP4"/>
<dbReference type="Proteomes" id="UP000721920">
    <property type="component" value="Unassembled WGS sequence"/>
</dbReference>